<sequence>MSNVKKGNRKQGTGNREQGTGNRERFGSGGLRRIEHLTVISLIKYPPNPPYNYCE</sequence>
<name>B4VH54_9CYAN</name>
<protein>
    <submittedName>
        <fullName evidence="2">Uncharacterized protein</fullName>
    </submittedName>
</protein>
<proteinExistence type="predicted"/>
<dbReference type="STRING" id="118168.MC7420_7142"/>
<dbReference type="AlphaFoldDB" id="B4VH54"/>
<dbReference type="EMBL" id="DS989841">
    <property type="protein sequence ID" value="EDX78489.1"/>
    <property type="molecule type" value="Genomic_DNA"/>
</dbReference>
<gene>
    <name evidence="2" type="ORF">MC7420_7142</name>
</gene>
<dbReference type="HOGENOM" id="CLU_3024237_0_0_3"/>
<organism evidence="2 3">
    <name type="scientific">Coleofasciculus chthonoplastes PCC 7420</name>
    <dbReference type="NCBI Taxonomy" id="118168"/>
    <lineage>
        <taxon>Bacteria</taxon>
        <taxon>Bacillati</taxon>
        <taxon>Cyanobacteriota</taxon>
        <taxon>Cyanophyceae</taxon>
        <taxon>Coleofasciculales</taxon>
        <taxon>Coleofasciculaceae</taxon>
        <taxon>Coleofasciculus</taxon>
    </lineage>
</organism>
<evidence type="ECO:0000313" key="2">
    <source>
        <dbReference type="EMBL" id="EDX78489.1"/>
    </source>
</evidence>
<evidence type="ECO:0000313" key="3">
    <source>
        <dbReference type="Proteomes" id="UP000003835"/>
    </source>
</evidence>
<dbReference type="Proteomes" id="UP000003835">
    <property type="component" value="Unassembled WGS sequence"/>
</dbReference>
<accession>B4VH54</accession>
<evidence type="ECO:0000256" key="1">
    <source>
        <dbReference type="SAM" id="MobiDB-lite"/>
    </source>
</evidence>
<reference evidence="2 3" key="1">
    <citation type="submission" date="2008-07" db="EMBL/GenBank/DDBJ databases">
        <authorList>
            <person name="Tandeau de Marsac N."/>
            <person name="Ferriera S."/>
            <person name="Johnson J."/>
            <person name="Kravitz S."/>
            <person name="Beeson K."/>
            <person name="Sutton G."/>
            <person name="Rogers Y.-H."/>
            <person name="Friedman R."/>
            <person name="Frazier M."/>
            <person name="Venter J.C."/>
        </authorList>
    </citation>
    <scope>NUCLEOTIDE SEQUENCE [LARGE SCALE GENOMIC DNA]</scope>
    <source>
        <strain evidence="2 3">PCC 7420</strain>
    </source>
</reference>
<dbReference type="RefSeq" id="WP_006097964.1">
    <property type="nucleotide sequence ID" value="NZ_DS989841.1"/>
</dbReference>
<keyword evidence="3" id="KW-1185">Reference proteome</keyword>
<feature type="compositionally biased region" description="Basic and acidic residues" evidence="1">
    <location>
        <begin position="22"/>
        <end position="31"/>
    </location>
</feature>
<feature type="region of interest" description="Disordered" evidence="1">
    <location>
        <begin position="1"/>
        <end position="31"/>
    </location>
</feature>
<feature type="compositionally biased region" description="Polar residues" evidence="1">
    <location>
        <begin position="1"/>
        <end position="21"/>
    </location>
</feature>